<dbReference type="InterPro" id="IPR000673">
    <property type="entry name" value="Sig_transdc_resp-reg_Me-estase"/>
</dbReference>
<accession>A0ABZ2LRU2</accession>
<evidence type="ECO:0000256" key="4">
    <source>
        <dbReference type="PROSITE-ProRule" id="PRU00050"/>
    </source>
</evidence>
<keyword evidence="1" id="KW-0378">Hydrolase</keyword>
<dbReference type="PANTHER" id="PTHR42872">
    <property type="entry name" value="PROTEIN-GLUTAMATE METHYLESTERASE/PROTEIN-GLUTAMINE GLUTAMINASE"/>
    <property type="match status" value="1"/>
</dbReference>
<evidence type="ECO:0000313" key="7">
    <source>
        <dbReference type="Proteomes" id="UP001370348"/>
    </source>
</evidence>
<dbReference type="PROSITE" id="PS50122">
    <property type="entry name" value="CHEB"/>
    <property type="match status" value="1"/>
</dbReference>
<comment type="caution">
    <text evidence="4">Lacks conserved residue(s) required for the propagation of feature annotation.</text>
</comment>
<dbReference type="Proteomes" id="UP001370348">
    <property type="component" value="Chromosome"/>
</dbReference>
<evidence type="ECO:0000256" key="3">
    <source>
        <dbReference type="ARBA" id="ARBA00048267"/>
    </source>
</evidence>
<dbReference type="CDD" id="cd16433">
    <property type="entry name" value="CheB"/>
    <property type="match status" value="1"/>
</dbReference>
<sequence>MITHDLVVIGGSAGSLEPLRTIVGALGGFRGTVLIAVHAYPNARSHLLPGLLASLGTLSVTHARDGDPLAPGTVLVAPPARHLIVEPGRVRLTTGPRENGTRPAIDPLFRTAARSYGARVVGVLLSGHLDDGTYGLAIIKSHGGRTIVQKPSTARHPDMPESGMHNVRVDAVLSPEEIGPRLCELANTPIMEETTMGRLGSKGAPLDRIAHDEGIAGERHATVLSCPECHGVMMRLERPDLLHFECQIGHAASPLSLEAAQATEVTGSLESARRGLREQALLAYMMAERARGNRDIEGAAELEERAHAYEKNADAIEGILSKVQRFGHGRAPNDGDLPG</sequence>
<proteinExistence type="predicted"/>
<name>A0ABZ2LRU2_9BACT</name>
<dbReference type="InterPro" id="IPR011247">
    <property type="entry name" value="Chemotax_prot-Glu_Me-esterase"/>
</dbReference>
<dbReference type="RefSeq" id="WP_394823097.1">
    <property type="nucleotide sequence ID" value="NZ_CP089984.1"/>
</dbReference>
<evidence type="ECO:0000256" key="2">
    <source>
        <dbReference type="ARBA" id="ARBA00039140"/>
    </source>
</evidence>
<dbReference type="PIRSF" id="PIRSF036461">
    <property type="entry name" value="Chmtx_methlestr"/>
    <property type="match status" value="1"/>
</dbReference>
<evidence type="ECO:0000259" key="5">
    <source>
        <dbReference type="PROSITE" id="PS50122"/>
    </source>
</evidence>
<dbReference type="EC" id="3.1.1.61" evidence="2"/>
<feature type="domain" description="CheB-type methylesterase" evidence="5">
    <location>
        <begin position="1"/>
        <end position="189"/>
    </location>
</feature>
<organism evidence="6 7">
    <name type="scientific">Pendulispora albinea</name>
    <dbReference type="NCBI Taxonomy" id="2741071"/>
    <lineage>
        <taxon>Bacteria</taxon>
        <taxon>Pseudomonadati</taxon>
        <taxon>Myxococcota</taxon>
        <taxon>Myxococcia</taxon>
        <taxon>Myxococcales</taxon>
        <taxon>Sorangiineae</taxon>
        <taxon>Pendulisporaceae</taxon>
        <taxon>Pendulispora</taxon>
    </lineage>
</organism>
<dbReference type="InterPro" id="IPR035909">
    <property type="entry name" value="CheB_C"/>
</dbReference>
<comment type="catalytic activity">
    <reaction evidence="3">
        <text>[protein]-L-glutamate 5-O-methyl ester + H2O = L-glutamyl-[protein] + methanol + H(+)</text>
        <dbReference type="Rhea" id="RHEA:23236"/>
        <dbReference type="Rhea" id="RHEA-COMP:10208"/>
        <dbReference type="Rhea" id="RHEA-COMP:10311"/>
        <dbReference type="ChEBI" id="CHEBI:15377"/>
        <dbReference type="ChEBI" id="CHEBI:15378"/>
        <dbReference type="ChEBI" id="CHEBI:17790"/>
        <dbReference type="ChEBI" id="CHEBI:29973"/>
        <dbReference type="ChEBI" id="CHEBI:82795"/>
        <dbReference type="EC" id="3.1.1.61"/>
    </reaction>
</comment>
<evidence type="ECO:0000313" key="6">
    <source>
        <dbReference type="EMBL" id="WXB13487.1"/>
    </source>
</evidence>
<dbReference type="EMBL" id="CP089984">
    <property type="protein sequence ID" value="WXB13487.1"/>
    <property type="molecule type" value="Genomic_DNA"/>
</dbReference>
<reference evidence="6 7" key="1">
    <citation type="submission" date="2021-12" db="EMBL/GenBank/DDBJ databases">
        <title>Discovery of the Pendulisporaceae a myxobacterial family with distinct sporulation behavior and unique specialized metabolism.</title>
        <authorList>
            <person name="Garcia R."/>
            <person name="Popoff A."/>
            <person name="Bader C.D."/>
            <person name="Loehr J."/>
            <person name="Walesch S."/>
            <person name="Walt C."/>
            <person name="Boldt J."/>
            <person name="Bunk B."/>
            <person name="Haeckl F.J.F.P.J."/>
            <person name="Gunesch A.P."/>
            <person name="Birkelbach J."/>
            <person name="Nuebel U."/>
            <person name="Pietschmann T."/>
            <person name="Bach T."/>
            <person name="Mueller R."/>
        </authorList>
    </citation>
    <scope>NUCLEOTIDE SEQUENCE [LARGE SCALE GENOMIC DNA]</scope>
    <source>
        <strain evidence="6 7">MSr11954</strain>
    </source>
</reference>
<protein>
    <recommendedName>
        <fullName evidence="2">protein-glutamate methylesterase</fullName>
        <ecNumber evidence="2">3.1.1.61</ecNumber>
    </recommendedName>
</protein>
<dbReference type="PANTHER" id="PTHR42872:SF6">
    <property type="entry name" value="PROTEIN-GLUTAMATE METHYLESTERASE_PROTEIN-GLUTAMINE GLUTAMINASE"/>
    <property type="match status" value="1"/>
</dbReference>
<keyword evidence="7" id="KW-1185">Reference proteome</keyword>
<dbReference type="SUPFAM" id="SSF52738">
    <property type="entry name" value="Methylesterase CheB, C-terminal domain"/>
    <property type="match status" value="1"/>
</dbReference>
<dbReference type="Pfam" id="PF01339">
    <property type="entry name" value="CheB_methylest"/>
    <property type="match status" value="1"/>
</dbReference>
<gene>
    <name evidence="6" type="ORF">LZC94_37290</name>
</gene>
<dbReference type="Gene3D" id="3.40.50.180">
    <property type="entry name" value="Methylesterase CheB, C-terminal domain"/>
    <property type="match status" value="1"/>
</dbReference>
<evidence type="ECO:0000256" key="1">
    <source>
        <dbReference type="ARBA" id="ARBA00022801"/>
    </source>
</evidence>